<proteinExistence type="predicted"/>
<evidence type="ECO:0000313" key="4">
    <source>
        <dbReference type="Proteomes" id="UP000037696"/>
    </source>
</evidence>
<dbReference type="Proteomes" id="UP000037696">
    <property type="component" value="Unassembled WGS sequence"/>
</dbReference>
<keyword evidence="1" id="KW-0472">Membrane</keyword>
<dbReference type="AlphaFoldDB" id="A0A0M9WIL1"/>
<feature type="transmembrane region" description="Helical" evidence="1">
    <location>
        <begin position="33"/>
        <end position="53"/>
    </location>
</feature>
<keyword evidence="2" id="KW-0732">Signal</keyword>
<accession>A0A0M9WIL1</accession>
<keyword evidence="4" id="KW-1185">Reference proteome</keyword>
<protein>
    <submittedName>
        <fullName evidence="3">Uncharacterized protein</fullName>
    </submittedName>
</protein>
<dbReference type="EMBL" id="LHQQ01000032">
    <property type="protein sequence ID" value="KOS46193.1"/>
    <property type="molecule type" value="Genomic_DNA"/>
</dbReference>
<organism evidence="3 4">
    <name type="scientific">Penicillium nordicum</name>
    <dbReference type="NCBI Taxonomy" id="229535"/>
    <lineage>
        <taxon>Eukaryota</taxon>
        <taxon>Fungi</taxon>
        <taxon>Dikarya</taxon>
        <taxon>Ascomycota</taxon>
        <taxon>Pezizomycotina</taxon>
        <taxon>Eurotiomycetes</taxon>
        <taxon>Eurotiomycetidae</taxon>
        <taxon>Eurotiales</taxon>
        <taxon>Aspergillaceae</taxon>
        <taxon>Penicillium</taxon>
    </lineage>
</organism>
<dbReference type="OrthoDB" id="5283415at2759"/>
<name>A0A0M9WIL1_9EURO</name>
<comment type="caution">
    <text evidence="3">The sequence shown here is derived from an EMBL/GenBank/DDBJ whole genome shotgun (WGS) entry which is preliminary data.</text>
</comment>
<feature type="signal peptide" evidence="2">
    <location>
        <begin position="1"/>
        <end position="23"/>
    </location>
</feature>
<evidence type="ECO:0000256" key="2">
    <source>
        <dbReference type="SAM" id="SignalP"/>
    </source>
</evidence>
<feature type="chain" id="PRO_5005839944" evidence="2">
    <location>
        <begin position="24"/>
        <end position="97"/>
    </location>
</feature>
<keyword evidence="1" id="KW-1133">Transmembrane helix</keyword>
<gene>
    <name evidence="3" type="ORF">ACN38_g2888</name>
</gene>
<sequence>MPHRHSSSLKGILLSLLYGAAQGVDAWARVLVSISLVFCVGDFAVMTSILRMVSMIVALQHSDDAVAQFTMSLLRWCDLLHPRSFHPDVASIVRGIE</sequence>
<keyword evidence="1" id="KW-0812">Transmembrane</keyword>
<evidence type="ECO:0000313" key="3">
    <source>
        <dbReference type="EMBL" id="KOS46193.1"/>
    </source>
</evidence>
<evidence type="ECO:0000256" key="1">
    <source>
        <dbReference type="SAM" id="Phobius"/>
    </source>
</evidence>
<reference evidence="3 4" key="1">
    <citation type="submission" date="2015-08" db="EMBL/GenBank/DDBJ databases">
        <title>Genome sequencing of Penicillium nordicum.</title>
        <authorList>
            <person name="Nguyen H.D."/>
            <person name="Seifert K.A."/>
        </authorList>
    </citation>
    <scope>NUCLEOTIDE SEQUENCE [LARGE SCALE GENOMIC DNA]</scope>
    <source>
        <strain evidence="3 4">DAOMC 185683</strain>
    </source>
</reference>